<accession>A0A1G5SBY8</accession>
<organism evidence="8 9">
    <name type="scientific">Nitrosomonas mobilis</name>
    <dbReference type="NCBI Taxonomy" id="51642"/>
    <lineage>
        <taxon>Bacteria</taxon>
        <taxon>Pseudomonadati</taxon>
        <taxon>Pseudomonadota</taxon>
        <taxon>Betaproteobacteria</taxon>
        <taxon>Nitrosomonadales</taxon>
        <taxon>Nitrosomonadaceae</taxon>
        <taxon>Nitrosomonas</taxon>
    </lineage>
</organism>
<evidence type="ECO:0000256" key="3">
    <source>
        <dbReference type="ARBA" id="ARBA00023054"/>
    </source>
</evidence>
<dbReference type="PANTHER" id="PTHR30288:SF0">
    <property type="entry name" value="FLAGELLAR HOOK-ASSOCIATED PROTEIN 2"/>
    <property type="match status" value="1"/>
</dbReference>
<evidence type="ECO:0000256" key="5">
    <source>
        <dbReference type="RuleBase" id="RU362066"/>
    </source>
</evidence>
<dbReference type="InterPro" id="IPR010809">
    <property type="entry name" value="FliD_C"/>
</dbReference>
<keyword evidence="9" id="KW-1185">Reference proteome</keyword>
<evidence type="ECO:0000256" key="1">
    <source>
        <dbReference type="ARBA" id="ARBA00009764"/>
    </source>
</evidence>
<dbReference type="RefSeq" id="WP_090283700.1">
    <property type="nucleotide sequence ID" value="NZ_FMWO01000020.1"/>
</dbReference>
<sequence length="684" mass="70199">MLASPGIGSGLDINGIVTQLMTLERRPLQLLDTRETQQKAQLSAFGNIKSALSTFQETLKTLSDPLKFSATTASFADSSLAVVSTSGNAVPGSYAIEIKSLAQAHKIKSENFASSSDVVGSGTLTIQFGAYNEDGSYTVNPDKPDQTITIDSDQSTLAGVRSAINNANAGVTASIVNDGSGSRLVIASQDGGTSNALRITVSDDDGNATDNAGLSRLAFDASTGGVSNLSQAMAARNASLVVDGILITKSTNTITDAIEGVTLNLQKTNEGSTALLTIERDVDSIKETVKSFVDGYNALDKTINGLTRFDSTNRQGAVLTGDSITRTIQSRMMAIFNTPLTTTSGGLSHLSEIGITFQKDGKLALDANKLDAVLADPGKNIAAFFANQSATTSTISDSVTTSDALISIVNPPAAFQAGNYAVNITQLATQGNATASKVAGLSITSLIGFANNTLNVTIDGVSASITLANGSYNADSLAAEIQSKINSKAAFSAAGISTTVSQNAGVLSVTSSSYGASSNVLITGGNGKDDIFGSPTQTAGQNVAGTIGGLAATGSGKTLNASGALSGLVLNVNGGSTGARGTVDLTQTTETIGSDPNSIGLAGRLNTFIDGLLRSDGLIDGRMDGINTSIRDIGRQRDAVDRRLEDVERRFRTQFSALDTLLASMSQTSNFLQQQLASLPGSGR</sequence>
<gene>
    <name evidence="8" type="ORF">NSMM_150058</name>
</gene>
<dbReference type="Proteomes" id="UP000198729">
    <property type="component" value="Unassembled WGS sequence"/>
</dbReference>
<dbReference type="STRING" id="51642.NSMM_150058"/>
<comment type="similarity">
    <text evidence="1 5">Belongs to the FliD family.</text>
</comment>
<keyword evidence="4 5" id="KW-0975">Bacterial flagellum</keyword>
<dbReference type="PANTHER" id="PTHR30288">
    <property type="entry name" value="FLAGELLAR CAP/ASSEMBLY PROTEIN FLID"/>
    <property type="match status" value="1"/>
</dbReference>
<evidence type="ECO:0000259" key="7">
    <source>
        <dbReference type="Pfam" id="PF07195"/>
    </source>
</evidence>
<keyword evidence="8" id="KW-0282">Flagellum</keyword>
<evidence type="ECO:0000259" key="6">
    <source>
        <dbReference type="Pfam" id="PF02465"/>
    </source>
</evidence>
<keyword evidence="8" id="KW-0969">Cilium</keyword>
<dbReference type="Pfam" id="PF07195">
    <property type="entry name" value="FliD_C"/>
    <property type="match status" value="2"/>
</dbReference>
<dbReference type="GO" id="GO:0009424">
    <property type="term" value="C:bacterial-type flagellum hook"/>
    <property type="evidence" value="ECO:0007669"/>
    <property type="project" value="UniProtKB-UniRule"/>
</dbReference>
<dbReference type="GO" id="GO:0009421">
    <property type="term" value="C:bacterial-type flagellum filament cap"/>
    <property type="evidence" value="ECO:0007669"/>
    <property type="project" value="InterPro"/>
</dbReference>
<keyword evidence="8" id="KW-0966">Cell projection</keyword>
<keyword evidence="5" id="KW-0964">Secreted</keyword>
<evidence type="ECO:0000313" key="9">
    <source>
        <dbReference type="Proteomes" id="UP000198729"/>
    </source>
</evidence>
<protein>
    <recommendedName>
        <fullName evidence="5">Flagellar hook-associated protein 2</fullName>
        <shortName evidence="5">HAP2</shortName>
    </recommendedName>
    <alternativeName>
        <fullName evidence="5">Flagellar cap protein</fullName>
    </alternativeName>
</protein>
<proteinExistence type="inferred from homology"/>
<evidence type="ECO:0000313" key="8">
    <source>
        <dbReference type="EMBL" id="SCZ84320.1"/>
    </source>
</evidence>
<comment type="subcellular location">
    <subcellularLocation>
        <location evidence="5">Secreted</location>
    </subcellularLocation>
    <subcellularLocation>
        <location evidence="5">Bacterial flagellum</location>
    </subcellularLocation>
</comment>
<dbReference type="GO" id="GO:0005576">
    <property type="term" value="C:extracellular region"/>
    <property type="evidence" value="ECO:0007669"/>
    <property type="project" value="UniProtKB-SubCell"/>
</dbReference>
<evidence type="ECO:0000256" key="2">
    <source>
        <dbReference type="ARBA" id="ARBA00011255"/>
    </source>
</evidence>
<dbReference type="OrthoDB" id="9810816at2"/>
<dbReference type="GO" id="GO:0007155">
    <property type="term" value="P:cell adhesion"/>
    <property type="evidence" value="ECO:0007669"/>
    <property type="project" value="InterPro"/>
</dbReference>
<dbReference type="GO" id="GO:0071973">
    <property type="term" value="P:bacterial-type flagellum-dependent cell motility"/>
    <property type="evidence" value="ECO:0007669"/>
    <property type="project" value="TreeGrafter"/>
</dbReference>
<name>A0A1G5SBY8_9PROT</name>
<reference evidence="8 9" key="1">
    <citation type="submission" date="2016-10" db="EMBL/GenBank/DDBJ databases">
        <authorList>
            <person name="de Groot N.N."/>
        </authorList>
    </citation>
    <scope>NUCLEOTIDE SEQUENCE [LARGE SCALE GENOMIC DNA]</scope>
    <source>
        <strain evidence="8">1</strain>
    </source>
</reference>
<dbReference type="EMBL" id="FMWO01000020">
    <property type="protein sequence ID" value="SCZ84320.1"/>
    <property type="molecule type" value="Genomic_DNA"/>
</dbReference>
<comment type="function">
    <text evidence="5">Required for morphogenesis and for the elongation of the flagellar filament by facilitating polymerization of the flagellin monomers at the tip of growing filament. Forms a capping structure, which prevents flagellin subunits (transported through the central channel of the flagellum) from leaking out without polymerization at the distal end.</text>
</comment>
<evidence type="ECO:0000256" key="4">
    <source>
        <dbReference type="ARBA" id="ARBA00023143"/>
    </source>
</evidence>
<dbReference type="AlphaFoldDB" id="A0A1G5SBY8"/>
<dbReference type="InterPro" id="IPR003481">
    <property type="entry name" value="FliD_N"/>
</dbReference>
<dbReference type="Pfam" id="PF02465">
    <property type="entry name" value="FliD_N"/>
    <property type="match status" value="1"/>
</dbReference>
<keyword evidence="3" id="KW-0175">Coiled coil</keyword>
<feature type="domain" description="Flagellar hook-associated protein 2 N-terminal" evidence="6">
    <location>
        <begin position="9"/>
        <end position="105"/>
    </location>
</feature>
<comment type="subunit">
    <text evidence="2 5">Homopentamer.</text>
</comment>
<feature type="domain" description="Flagellar hook-associated protein 2 C-terminal" evidence="7">
    <location>
        <begin position="235"/>
        <end position="430"/>
    </location>
</feature>
<dbReference type="InterPro" id="IPR040026">
    <property type="entry name" value="FliD"/>
</dbReference>
<feature type="domain" description="Flagellar hook-associated protein 2 C-terminal" evidence="7">
    <location>
        <begin position="598"/>
        <end position="666"/>
    </location>
</feature>